<feature type="compositionally biased region" description="Low complexity" evidence="4">
    <location>
        <begin position="154"/>
        <end position="165"/>
    </location>
</feature>
<dbReference type="InterPro" id="IPR039422">
    <property type="entry name" value="MarR/SlyA-like"/>
</dbReference>
<dbReference type="RefSeq" id="WP_369745850.1">
    <property type="nucleotide sequence ID" value="NZ_CP165735.1"/>
</dbReference>
<dbReference type="PANTHER" id="PTHR33164">
    <property type="entry name" value="TRANSCRIPTIONAL REGULATOR, MARR FAMILY"/>
    <property type="match status" value="1"/>
</dbReference>
<dbReference type="InterPro" id="IPR023187">
    <property type="entry name" value="Tscrpt_reg_MarR-type_CS"/>
</dbReference>
<dbReference type="GO" id="GO:0003677">
    <property type="term" value="F:DNA binding"/>
    <property type="evidence" value="ECO:0007669"/>
    <property type="project" value="UniProtKB-KW"/>
</dbReference>
<keyword evidence="1" id="KW-0805">Transcription regulation</keyword>
<gene>
    <name evidence="6" type="ORF">ABQM86_02435</name>
</gene>
<dbReference type="PROSITE" id="PS50995">
    <property type="entry name" value="HTH_MARR_2"/>
    <property type="match status" value="1"/>
</dbReference>
<organism evidence="6">
    <name type="scientific">Paenarthrobacter sp. AMU7</name>
    <dbReference type="NCBI Taxonomy" id="3162492"/>
    <lineage>
        <taxon>Bacteria</taxon>
        <taxon>Bacillati</taxon>
        <taxon>Actinomycetota</taxon>
        <taxon>Actinomycetes</taxon>
        <taxon>Micrococcales</taxon>
        <taxon>Micrococcaceae</taxon>
        <taxon>Paenarthrobacter</taxon>
    </lineage>
</organism>
<dbReference type="GO" id="GO:0006950">
    <property type="term" value="P:response to stress"/>
    <property type="evidence" value="ECO:0007669"/>
    <property type="project" value="TreeGrafter"/>
</dbReference>
<dbReference type="InterPro" id="IPR036390">
    <property type="entry name" value="WH_DNA-bd_sf"/>
</dbReference>
<dbReference type="Gene3D" id="1.10.10.10">
    <property type="entry name" value="Winged helix-like DNA-binding domain superfamily/Winged helix DNA-binding domain"/>
    <property type="match status" value="1"/>
</dbReference>
<sequence>MGEETVDHKALAVCMIDISSDIRRKSLNETGLRPISNGVLEILRVIEGHPGVTVAEVAGRLGRQLSNVSSQLRELVAAGLVTRVKDASDKRYVSLHPTDESRRIKALLEDGWADAIIAASARLLPEEREQIAASLPALQRLASFLSEPEHVSGPTITAAADTTPPGRSGTSPAAPR</sequence>
<dbReference type="SMART" id="SM00347">
    <property type="entry name" value="HTH_MARR"/>
    <property type="match status" value="1"/>
</dbReference>
<keyword evidence="3" id="KW-0804">Transcription</keyword>
<name>A0AB39YT15_9MICC</name>
<evidence type="ECO:0000256" key="2">
    <source>
        <dbReference type="ARBA" id="ARBA00023125"/>
    </source>
</evidence>
<dbReference type="InterPro" id="IPR000835">
    <property type="entry name" value="HTH_MarR-typ"/>
</dbReference>
<proteinExistence type="predicted"/>
<dbReference type="SMART" id="SM00418">
    <property type="entry name" value="HTH_ARSR"/>
    <property type="match status" value="1"/>
</dbReference>
<evidence type="ECO:0000256" key="3">
    <source>
        <dbReference type="ARBA" id="ARBA00023163"/>
    </source>
</evidence>
<evidence type="ECO:0000313" key="6">
    <source>
        <dbReference type="EMBL" id="XDV72066.1"/>
    </source>
</evidence>
<evidence type="ECO:0000259" key="5">
    <source>
        <dbReference type="PROSITE" id="PS50995"/>
    </source>
</evidence>
<evidence type="ECO:0000256" key="4">
    <source>
        <dbReference type="SAM" id="MobiDB-lite"/>
    </source>
</evidence>
<dbReference type="GO" id="GO:0003700">
    <property type="term" value="F:DNA-binding transcription factor activity"/>
    <property type="evidence" value="ECO:0007669"/>
    <property type="project" value="InterPro"/>
</dbReference>
<evidence type="ECO:0000256" key="1">
    <source>
        <dbReference type="ARBA" id="ARBA00023015"/>
    </source>
</evidence>
<dbReference type="InterPro" id="IPR036388">
    <property type="entry name" value="WH-like_DNA-bd_sf"/>
</dbReference>
<accession>A0AB39YT15</accession>
<feature type="region of interest" description="Disordered" evidence="4">
    <location>
        <begin position="149"/>
        <end position="176"/>
    </location>
</feature>
<dbReference type="Pfam" id="PF12802">
    <property type="entry name" value="MarR_2"/>
    <property type="match status" value="1"/>
</dbReference>
<feature type="domain" description="HTH marR-type" evidence="5">
    <location>
        <begin position="1"/>
        <end position="140"/>
    </location>
</feature>
<keyword evidence="2" id="KW-0238">DNA-binding</keyword>
<dbReference type="SUPFAM" id="SSF46785">
    <property type="entry name" value="Winged helix' DNA-binding domain"/>
    <property type="match status" value="1"/>
</dbReference>
<dbReference type="InterPro" id="IPR011991">
    <property type="entry name" value="ArsR-like_HTH"/>
</dbReference>
<dbReference type="InterPro" id="IPR001845">
    <property type="entry name" value="HTH_ArsR_DNA-bd_dom"/>
</dbReference>
<protein>
    <submittedName>
        <fullName evidence="6">MarR family winged helix-turn-helix transcriptional regulator</fullName>
    </submittedName>
</protein>
<dbReference type="PANTHER" id="PTHR33164:SF94">
    <property type="entry name" value="TRANSCRIPTIONAL REGULATORY PROTEIN-RELATED"/>
    <property type="match status" value="1"/>
</dbReference>
<dbReference type="EMBL" id="CP165735">
    <property type="protein sequence ID" value="XDV72066.1"/>
    <property type="molecule type" value="Genomic_DNA"/>
</dbReference>
<dbReference type="CDD" id="cd00090">
    <property type="entry name" value="HTH_ARSR"/>
    <property type="match status" value="1"/>
</dbReference>
<reference evidence="6" key="1">
    <citation type="submission" date="2024-07" db="EMBL/GenBank/DDBJ databases">
        <authorList>
            <person name="Li J."/>
            <person name="Wei H."/>
            <person name="Ma J."/>
        </authorList>
    </citation>
    <scope>NUCLEOTIDE SEQUENCE</scope>
    <source>
        <strain evidence="6">AMU7</strain>
    </source>
</reference>
<dbReference type="AlphaFoldDB" id="A0AB39YT15"/>
<dbReference type="PROSITE" id="PS01117">
    <property type="entry name" value="HTH_MARR_1"/>
    <property type="match status" value="1"/>
</dbReference>